<name>A0AAV6TLG0_9ARAC</name>
<protein>
    <submittedName>
        <fullName evidence="1">Uncharacterized protein</fullName>
    </submittedName>
</protein>
<dbReference type="Proteomes" id="UP000827092">
    <property type="component" value="Unassembled WGS sequence"/>
</dbReference>
<keyword evidence="2" id="KW-1185">Reference proteome</keyword>
<proteinExistence type="predicted"/>
<evidence type="ECO:0000313" key="1">
    <source>
        <dbReference type="EMBL" id="KAG8172800.1"/>
    </source>
</evidence>
<dbReference type="EMBL" id="JAFNEN010002373">
    <property type="protein sequence ID" value="KAG8172800.1"/>
    <property type="molecule type" value="Genomic_DNA"/>
</dbReference>
<organism evidence="1 2">
    <name type="scientific">Oedothorax gibbosus</name>
    <dbReference type="NCBI Taxonomy" id="931172"/>
    <lineage>
        <taxon>Eukaryota</taxon>
        <taxon>Metazoa</taxon>
        <taxon>Ecdysozoa</taxon>
        <taxon>Arthropoda</taxon>
        <taxon>Chelicerata</taxon>
        <taxon>Arachnida</taxon>
        <taxon>Araneae</taxon>
        <taxon>Araneomorphae</taxon>
        <taxon>Entelegynae</taxon>
        <taxon>Araneoidea</taxon>
        <taxon>Linyphiidae</taxon>
        <taxon>Erigoninae</taxon>
        <taxon>Oedothorax</taxon>
    </lineage>
</organism>
<reference evidence="1 2" key="1">
    <citation type="journal article" date="2022" name="Nat. Ecol. Evol.">
        <title>A masculinizing supergene underlies an exaggerated male reproductive morph in a spider.</title>
        <authorList>
            <person name="Hendrickx F."/>
            <person name="De Corte Z."/>
            <person name="Sonet G."/>
            <person name="Van Belleghem S.M."/>
            <person name="Kostlbacher S."/>
            <person name="Vangestel C."/>
        </authorList>
    </citation>
    <scope>NUCLEOTIDE SEQUENCE [LARGE SCALE GENOMIC DNA]</scope>
    <source>
        <strain evidence="1">W744_W776</strain>
    </source>
</reference>
<dbReference type="AlphaFoldDB" id="A0AAV6TLG0"/>
<evidence type="ECO:0000313" key="2">
    <source>
        <dbReference type="Proteomes" id="UP000827092"/>
    </source>
</evidence>
<gene>
    <name evidence="1" type="ORF">JTE90_005683</name>
</gene>
<sequence>MGHLLGSPFFDLAFRIPCAAASYQKTTRSRSELEPSRFFHRAQRHTQLLQLQNRSIYHFFLTLASAGIHFSMIIGLECHPCYSEQSEMTGIGSLVTSTPAKVFLRFSSDARQI</sequence>
<comment type="caution">
    <text evidence="1">The sequence shown here is derived from an EMBL/GenBank/DDBJ whole genome shotgun (WGS) entry which is preliminary data.</text>
</comment>
<accession>A0AAV6TLG0</accession>